<dbReference type="Gene3D" id="3.40.50.12780">
    <property type="entry name" value="N-terminal domain of ligase-like"/>
    <property type="match status" value="1"/>
</dbReference>
<sequence length="516" mass="55265">MTPSEYVQADFGNFSDLLQMQAALHPDKIAVADEERAIAYRDFDRLVDRIAAALQRDGCGHGQVAAVCASSSVEYAAMFAGTVRAGAAVAPLSPSSTPEQLADMVADCGASHLFTDEGVARQLLPVAERIAARRVALDGSASAGEPLAAWLAPEDAAPAPVAVRPEDPFNIIYSSGTTGTPKGIVQSHAHRWPHLGRTDPPGSGPDAVVLISTPLYSNTTLVSFLPALAGGGTAVLMRKFDARRFLELSQQHRATHAMLVPVQYRRILEHPDFDRFDLSSFRLKYATSAPFSAELKREVLRRWPGGLIEYYGMTEGGGSCALLAHQHPDKLHTVGKAIPGHDVRVIDADGAELPPGEVGEVVGRSPSMMNGYHNQPGKTAETEWRDASGARFIRTGDLGSFDADGFLTLVGRAKDMIISGGINIYPSDLEDALRDHPAVADVAVVGAPSREWGETPVAFVVLRGPADAEDLRSHANARLGKMQRISAVRLVDELPRSAIGKVLKRELTERLAREAG</sequence>
<protein>
    <submittedName>
        <fullName evidence="3">Long-chain-fatty-acid--CoA ligase</fullName>
        <ecNumber evidence="3">6.2.1.3</ecNumber>
    </submittedName>
</protein>
<evidence type="ECO:0000259" key="1">
    <source>
        <dbReference type="Pfam" id="PF00501"/>
    </source>
</evidence>
<dbReference type="InterPro" id="IPR020845">
    <property type="entry name" value="AMP-binding_CS"/>
</dbReference>
<dbReference type="Pfam" id="PF00501">
    <property type="entry name" value="AMP-binding"/>
    <property type="match status" value="1"/>
</dbReference>
<keyword evidence="3" id="KW-0436">Ligase</keyword>
<dbReference type="GO" id="GO:0004467">
    <property type="term" value="F:long-chain fatty acid-CoA ligase activity"/>
    <property type="evidence" value="ECO:0007669"/>
    <property type="project" value="UniProtKB-EC"/>
</dbReference>
<proteinExistence type="predicted"/>
<evidence type="ECO:0000259" key="2">
    <source>
        <dbReference type="Pfam" id="PF13193"/>
    </source>
</evidence>
<feature type="domain" description="AMP-dependent synthetase/ligase" evidence="1">
    <location>
        <begin position="19"/>
        <end position="373"/>
    </location>
</feature>
<feature type="domain" description="AMP-binding enzyme C-terminal" evidence="2">
    <location>
        <begin position="429"/>
        <end position="501"/>
    </location>
</feature>
<dbReference type="InterPro" id="IPR025110">
    <property type="entry name" value="AMP-bd_C"/>
</dbReference>
<dbReference type="AlphaFoldDB" id="A0A6J4RT86"/>
<dbReference type="EMBL" id="CADCVW010000011">
    <property type="protein sequence ID" value="CAA9481526.1"/>
    <property type="molecule type" value="Genomic_DNA"/>
</dbReference>
<dbReference type="Gene3D" id="3.30.300.30">
    <property type="match status" value="1"/>
</dbReference>
<dbReference type="InterPro" id="IPR042099">
    <property type="entry name" value="ANL_N_sf"/>
</dbReference>
<reference evidence="3" key="1">
    <citation type="submission" date="2020-02" db="EMBL/GenBank/DDBJ databases">
        <authorList>
            <person name="Meier V. D."/>
        </authorList>
    </citation>
    <scope>NUCLEOTIDE SEQUENCE</scope>
    <source>
        <strain evidence="3">AVDCRST_MAG39</strain>
    </source>
</reference>
<dbReference type="PANTHER" id="PTHR43767">
    <property type="entry name" value="LONG-CHAIN-FATTY-ACID--COA LIGASE"/>
    <property type="match status" value="1"/>
</dbReference>
<dbReference type="EC" id="6.2.1.3" evidence="3"/>
<dbReference type="SUPFAM" id="SSF56801">
    <property type="entry name" value="Acetyl-CoA synthetase-like"/>
    <property type="match status" value="1"/>
</dbReference>
<name>A0A6J4RT86_9SPHN</name>
<dbReference type="InterPro" id="IPR050237">
    <property type="entry name" value="ATP-dep_AMP-bd_enzyme"/>
</dbReference>
<dbReference type="InterPro" id="IPR045851">
    <property type="entry name" value="AMP-bd_C_sf"/>
</dbReference>
<dbReference type="Pfam" id="PF13193">
    <property type="entry name" value="AMP-binding_C"/>
    <property type="match status" value="1"/>
</dbReference>
<evidence type="ECO:0000313" key="3">
    <source>
        <dbReference type="EMBL" id="CAA9481526.1"/>
    </source>
</evidence>
<dbReference type="PROSITE" id="PS00455">
    <property type="entry name" value="AMP_BINDING"/>
    <property type="match status" value="1"/>
</dbReference>
<dbReference type="InterPro" id="IPR000873">
    <property type="entry name" value="AMP-dep_synth/lig_dom"/>
</dbReference>
<dbReference type="PANTHER" id="PTHR43767:SF1">
    <property type="entry name" value="NONRIBOSOMAL PEPTIDE SYNTHASE PES1 (EUROFUNG)-RELATED"/>
    <property type="match status" value="1"/>
</dbReference>
<accession>A0A6J4RT86</accession>
<gene>
    <name evidence="3" type="ORF">AVDCRST_MAG39-192</name>
</gene>
<organism evidence="3">
    <name type="scientific">uncultured Sphingomonadaceae bacterium</name>
    <dbReference type="NCBI Taxonomy" id="169976"/>
    <lineage>
        <taxon>Bacteria</taxon>
        <taxon>Pseudomonadati</taxon>
        <taxon>Pseudomonadota</taxon>
        <taxon>Alphaproteobacteria</taxon>
        <taxon>Sphingomonadales</taxon>
        <taxon>Sphingomonadaceae</taxon>
        <taxon>environmental samples</taxon>
    </lineage>
</organism>